<dbReference type="InterPro" id="IPR003710">
    <property type="entry name" value="ApbA"/>
</dbReference>
<dbReference type="RefSeq" id="WP_323333365.1">
    <property type="nucleotide sequence ID" value="NZ_JAYFSI010000011.1"/>
</dbReference>
<name>A0ABU5RFP7_9PSEU</name>
<dbReference type="SUPFAM" id="SSF51735">
    <property type="entry name" value="NAD(P)-binding Rossmann-fold domains"/>
    <property type="match status" value="1"/>
</dbReference>
<comment type="caution">
    <text evidence="7">The sequence shown here is derived from an EMBL/GenBank/DDBJ whole genome shotgun (WGS) entry which is preliminary data.</text>
</comment>
<accession>A0ABU5RFP7</accession>
<keyword evidence="3 4" id="KW-0560">Oxidoreductase</keyword>
<dbReference type="InterPro" id="IPR013332">
    <property type="entry name" value="KPR_N"/>
</dbReference>
<evidence type="ECO:0000256" key="2">
    <source>
        <dbReference type="ARBA" id="ARBA00022857"/>
    </source>
</evidence>
<comment type="pathway">
    <text evidence="4">Cofactor biosynthesis; (R)-pantothenate biosynthesis; (R)-pantoate from 3-methyl-2-oxobutanoate: step 2/2.</text>
</comment>
<dbReference type="InterPro" id="IPR013752">
    <property type="entry name" value="KPA_reductase"/>
</dbReference>
<evidence type="ECO:0000313" key="8">
    <source>
        <dbReference type="Proteomes" id="UP001304298"/>
    </source>
</evidence>
<dbReference type="PANTHER" id="PTHR21708:SF26">
    <property type="entry name" value="2-DEHYDROPANTOATE 2-REDUCTASE"/>
    <property type="match status" value="1"/>
</dbReference>
<dbReference type="InterPro" id="IPR051402">
    <property type="entry name" value="KPR-Related"/>
</dbReference>
<sequence>MNDLRILVVGAGATGGYFGGRLLQAARDVTFLVRPGRAKLLRARGLRIVGLGEETVLHPPIVETGALDETYDLVLLAVKATALTGAIDDFAPAVGTETLVLPFLNGMAHIDSLVARFGEAAVLGGVAKVVTTVDDDGDIRRLGPLQNLTYGARAEPAPPRLSDVDAALTGAGFPAARDDAITGAMWAKWVFIASIGGVNALMRGTTGDVVAVPGGAAFAEAVVAEAAAVAEAAGHPVPAADLEATRRTVSDPGTGGSSLYRDLLGGHPVEGEQIFGDLTARARELGLSVPLLDLVTLQLRVHNHRTG</sequence>
<evidence type="ECO:0000259" key="5">
    <source>
        <dbReference type="Pfam" id="PF02558"/>
    </source>
</evidence>
<dbReference type="GO" id="GO:0008677">
    <property type="term" value="F:2-dehydropantoate 2-reductase activity"/>
    <property type="evidence" value="ECO:0007669"/>
    <property type="project" value="UniProtKB-EC"/>
</dbReference>
<dbReference type="Pfam" id="PF08546">
    <property type="entry name" value="ApbA_C"/>
    <property type="match status" value="1"/>
</dbReference>
<dbReference type="SUPFAM" id="SSF48179">
    <property type="entry name" value="6-phosphogluconate dehydrogenase C-terminal domain-like"/>
    <property type="match status" value="1"/>
</dbReference>
<dbReference type="InterPro" id="IPR013328">
    <property type="entry name" value="6PGD_dom2"/>
</dbReference>
<evidence type="ECO:0000256" key="4">
    <source>
        <dbReference type="RuleBase" id="RU362068"/>
    </source>
</evidence>
<evidence type="ECO:0000256" key="3">
    <source>
        <dbReference type="ARBA" id="ARBA00023002"/>
    </source>
</evidence>
<comment type="catalytic activity">
    <reaction evidence="4">
        <text>(R)-pantoate + NADP(+) = 2-dehydropantoate + NADPH + H(+)</text>
        <dbReference type="Rhea" id="RHEA:16233"/>
        <dbReference type="ChEBI" id="CHEBI:11561"/>
        <dbReference type="ChEBI" id="CHEBI:15378"/>
        <dbReference type="ChEBI" id="CHEBI:15980"/>
        <dbReference type="ChEBI" id="CHEBI:57783"/>
        <dbReference type="ChEBI" id="CHEBI:58349"/>
        <dbReference type="EC" id="1.1.1.169"/>
    </reaction>
</comment>
<reference evidence="7 8" key="1">
    <citation type="submission" date="2023-12" db="EMBL/GenBank/DDBJ databases">
        <title>Amycolatopsis sp. V23-08.</title>
        <authorList>
            <person name="Somphong A."/>
        </authorList>
    </citation>
    <scope>NUCLEOTIDE SEQUENCE [LARGE SCALE GENOMIC DNA]</scope>
    <source>
        <strain evidence="7 8">V23-08</strain>
    </source>
</reference>
<organism evidence="7 8">
    <name type="scientific">Amycolatopsis heterodermiae</name>
    <dbReference type="NCBI Taxonomy" id="3110235"/>
    <lineage>
        <taxon>Bacteria</taxon>
        <taxon>Bacillati</taxon>
        <taxon>Actinomycetota</taxon>
        <taxon>Actinomycetes</taxon>
        <taxon>Pseudonocardiales</taxon>
        <taxon>Pseudonocardiaceae</taxon>
        <taxon>Amycolatopsis</taxon>
    </lineage>
</organism>
<dbReference type="PANTHER" id="PTHR21708">
    <property type="entry name" value="PROBABLE 2-DEHYDROPANTOATE 2-REDUCTASE"/>
    <property type="match status" value="1"/>
</dbReference>
<evidence type="ECO:0000313" key="7">
    <source>
        <dbReference type="EMBL" id="MEA5365100.1"/>
    </source>
</evidence>
<comment type="similarity">
    <text evidence="1 4">Belongs to the ketopantoate reductase family.</text>
</comment>
<dbReference type="InterPro" id="IPR008927">
    <property type="entry name" value="6-PGluconate_DH-like_C_sf"/>
</dbReference>
<evidence type="ECO:0000259" key="6">
    <source>
        <dbReference type="Pfam" id="PF08546"/>
    </source>
</evidence>
<dbReference type="Gene3D" id="3.40.50.720">
    <property type="entry name" value="NAD(P)-binding Rossmann-like Domain"/>
    <property type="match status" value="1"/>
</dbReference>
<protein>
    <recommendedName>
        <fullName evidence="4">2-dehydropantoate 2-reductase</fullName>
        <ecNumber evidence="4">1.1.1.169</ecNumber>
    </recommendedName>
    <alternativeName>
        <fullName evidence="4">Ketopantoate reductase</fullName>
    </alternativeName>
</protein>
<dbReference type="EMBL" id="JAYFSI010000011">
    <property type="protein sequence ID" value="MEA5365100.1"/>
    <property type="molecule type" value="Genomic_DNA"/>
</dbReference>
<proteinExistence type="inferred from homology"/>
<evidence type="ECO:0000256" key="1">
    <source>
        <dbReference type="ARBA" id="ARBA00007870"/>
    </source>
</evidence>
<gene>
    <name evidence="7" type="ORF">VA596_36590</name>
</gene>
<keyword evidence="4" id="KW-0566">Pantothenate biosynthesis</keyword>
<keyword evidence="8" id="KW-1185">Reference proteome</keyword>
<dbReference type="Pfam" id="PF02558">
    <property type="entry name" value="ApbA"/>
    <property type="match status" value="1"/>
</dbReference>
<dbReference type="Gene3D" id="1.10.1040.10">
    <property type="entry name" value="N-(1-d-carboxylethyl)-l-norvaline Dehydrogenase, domain 2"/>
    <property type="match status" value="1"/>
</dbReference>
<feature type="domain" description="Ketopantoate reductase N-terminal" evidence="5">
    <location>
        <begin position="6"/>
        <end position="153"/>
    </location>
</feature>
<dbReference type="Proteomes" id="UP001304298">
    <property type="component" value="Unassembled WGS sequence"/>
</dbReference>
<dbReference type="NCBIfam" id="TIGR00745">
    <property type="entry name" value="apbA_panE"/>
    <property type="match status" value="1"/>
</dbReference>
<keyword evidence="2 4" id="KW-0521">NADP</keyword>
<comment type="function">
    <text evidence="4">Catalyzes the NADPH-dependent reduction of ketopantoate into pantoic acid.</text>
</comment>
<dbReference type="EC" id="1.1.1.169" evidence="4"/>
<dbReference type="InterPro" id="IPR036291">
    <property type="entry name" value="NAD(P)-bd_dom_sf"/>
</dbReference>
<feature type="domain" description="Ketopantoate reductase C-terminal" evidence="6">
    <location>
        <begin position="181"/>
        <end position="300"/>
    </location>
</feature>